<dbReference type="Pfam" id="PF13483">
    <property type="entry name" value="Lactamase_B_3"/>
    <property type="match status" value="1"/>
</dbReference>
<evidence type="ECO:0000313" key="5">
    <source>
        <dbReference type="Proteomes" id="UP000184016"/>
    </source>
</evidence>
<protein>
    <recommendedName>
        <fullName evidence="2">UPF0173 metal-dependent hydrolase SAMN05443507_11853</fullName>
    </recommendedName>
</protein>
<feature type="domain" description="Metallo-beta-lactamase" evidence="3">
    <location>
        <begin position="7"/>
        <end position="193"/>
    </location>
</feature>
<dbReference type="PANTHER" id="PTHR43546:SF3">
    <property type="entry name" value="UPF0173 METAL-DEPENDENT HYDROLASE MJ1163"/>
    <property type="match status" value="1"/>
</dbReference>
<dbReference type="Gene3D" id="3.60.15.10">
    <property type="entry name" value="Ribonuclease Z/Hydroxyacylglutathione hydrolase-like"/>
    <property type="match status" value="1"/>
</dbReference>
<evidence type="ECO:0000256" key="1">
    <source>
        <dbReference type="ARBA" id="ARBA00022801"/>
    </source>
</evidence>
<dbReference type="InterPro" id="IPR001279">
    <property type="entry name" value="Metallo-B-lactamas"/>
</dbReference>
<keyword evidence="1 2" id="KW-0378">Hydrolase</keyword>
<organism evidence="4 5">
    <name type="scientific">Alicyclobacillus tolerans</name>
    <dbReference type="NCBI Taxonomy" id="90970"/>
    <lineage>
        <taxon>Bacteria</taxon>
        <taxon>Bacillati</taxon>
        <taxon>Bacillota</taxon>
        <taxon>Bacilli</taxon>
        <taxon>Bacillales</taxon>
        <taxon>Alicyclobacillaceae</taxon>
        <taxon>Alicyclobacillus</taxon>
    </lineage>
</organism>
<evidence type="ECO:0000256" key="2">
    <source>
        <dbReference type="HAMAP-Rule" id="MF_00457"/>
    </source>
</evidence>
<dbReference type="SUPFAM" id="SSF56281">
    <property type="entry name" value="Metallo-hydrolase/oxidoreductase"/>
    <property type="match status" value="1"/>
</dbReference>
<dbReference type="RefSeq" id="WP_072874606.1">
    <property type="nucleotide sequence ID" value="NZ_FRAF01000018.1"/>
</dbReference>
<keyword evidence="5" id="KW-1185">Reference proteome</keyword>
<comment type="similarity">
    <text evidence="2">Belongs to the UPF0173 family.</text>
</comment>
<dbReference type="InterPro" id="IPR022877">
    <property type="entry name" value="UPF0173"/>
</dbReference>
<sequence length="229" mass="24543">MKITYHGQSTFIIEADGHSVIIDPFLSGNPKALIKPDDVKVEAVLLTHGHGDHILDAEPIARKNNAVIIAPNELAVYFAGKGGLNVHPMHIGGAHQFAFGRVKFTLAFHGSSIDVGNGQTIYGGMPSGILLTMGGKTVYHAGDTALFGDMKLIGELNSVDVALLPIGDNFTMGPEDAAIAAEWIHAKVTVPMHYNTFDLIAQDPHAFVQLVERKGLRGQVLEYGQSLEV</sequence>
<dbReference type="OrthoDB" id="9789133at2"/>
<dbReference type="SMART" id="SM00849">
    <property type="entry name" value="Lactamase_B"/>
    <property type="match status" value="1"/>
</dbReference>
<dbReference type="NCBIfam" id="NF001911">
    <property type="entry name" value="PRK00685.1"/>
    <property type="match status" value="1"/>
</dbReference>
<dbReference type="Proteomes" id="UP000184016">
    <property type="component" value="Unassembled WGS sequence"/>
</dbReference>
<accession>A0A1M6U475</accession>
<dbReference type="AlphaFoldDB" id="A0A1M6U475"/>
<dbReference type="PANTHER" id="PTHR43546">
    <property type="entry name" value="UPF0173 METAL-DEPENDENT HYDROLASE MJ1163-RELATED"/>
    <property type="match status" value="1"/>
</dbReference>
<evidence type="ECO:0000259" key="3">
    <source>
        <dbReference type="SMART" id="SM00849"/>
    </source>
</evidence>
<dbReference type="InterPro" id="IPR050114">
    <property type="entry name" value="UPF0173_UPF0282_UlaG_hydrolase"/>
</dbReference>
<reference evidence="5" key="1">
    <citation type="submission" date="2016-11" db="EMBL/GenBank/DDBJ databases">
        <authorList>
            <person name="Varghese N."/>
            <person name="Submissions S."/>
        </authorList>
    </citation>
    <scope>NUCLEOTIDE SEQUENCE [LARGE SCALE GENOMIC DNA]</scope>
    <source>
        <strain evidence="5">USBA-503</strain>
    </source>
</reference>
<evidence type="ECO:0000313" key="4">
    <source>
        <dbReference type="EMBL" id="SHK63954.1"/>
    </source>
</evidence>
<gene>
    <name evidence="4" type="ORF">SAMN05443507_11853</name>
</gene>
<dbReference type="InterPro" id="IPR036866">
    <property type="entry name" value="RibonucZ/Hydroxyglut_hydro"/>
</dbReference>
<proteinExistence type="inferred from homology"/>
<name>A0A1M6U475_9BACL</name>
<dbReference type="EMBL" id="FRAF01000018">
    <property type="protein sequence ID" value="SHK63954.1"/>
    <property type="molecule type" value="Genomic_DNA"/>
</dbReference>
<dbReference type="GO" id="GO:0016787">
    <property type="term" value="F:hydrolase activity"/>
    <property type="evidence" value="ECO:0007669"/>
    <property type="project" value="UniProtKB-UniRule"/>
</dbReference>
<dbReference type="HAMAP" id="MF_00457">
    <property type="entry name" value="UPF0173"/>
    <property type="match status" value="1"/>
</dbReference>